<dbReference type="EMBL" id="CZBE01000027">
    <property type="protein sequence ID" value="CUQ11655.1"/>
    <property type="molecule type" value="Genomic_DNA"/>
</dbReference>
<accession>A0A174TVT3</accession>
<sequence length="124" mass="14220">MTTMKKPDIGTKMYFVCEHLYCIPNHAGPVKEYCVCEAEVVGFFTGGYTEVQLVGDDPNGHRTPYYFKLSEIGERVFYAPEEAAGYAQTLTVRYERIWGWLGAPDIPMRRPWENLLKSRKEGTT</sequence>
<gene>
    <name evidence="2" type="ORF">DXC40_12895</name>
    <name evidence="1" type="ORF">ERS852551_03173</name>
</gene>
<dbReference type="OrthoDB" id="9782006at2"/>
<dbReference type="EMBL" id="QVME01000007">
    <property type="protein sequence ID" value="RGE66667.1"/>
    <property type="molecule type" value="Genomic_DNA"/>
</dbReference>
<proteinExistence type="predicted"/>
<evidence type="ECO:0000313" key="3">
    <source>
        <dbReference type="Proteomes" id="UP000095765"/>
    </source>
</evidence>
<protein>
    <submittedName>
        <fullName evidence="1">Uncharacterized protein</fullName>
    </submittedName>
</protein>
<reference evidence="2 4" key="2">
    <citation type="submission" date="2018-08" db="EMBL/GenBank/DDBJ databases">
        <title>A genome reference for cultivated species of the human gut microbiota.</title>
        <authorList>
            <person name="Zou Y."/>
            <person name="Xue W."/>
            <person name="Luo G."/>
        </authorList>
    </citation>
    <scope>NUCLEOTIDE SEQUENCE [LARGE SCALE GENOMIC DNA]</scope>
    <source>
        <strain evidence="2 4">TF05-12AC</strain>
    </source>
</reference>
<dbReference type="AlphaFoldDB" id="A0A174TVT3"/>
<evidence type="ECO:0000313" key="1">
    <source>
        <dbReference type="EMBL" id="CUQ11655.1"/>
    </source>
</evidence>
<dbReference type="Proteomes" id="UP000260828">
    <property type="component" value="Unassembled WGS sequence"/>
</dbReference>
<dbReference type="RefSeq" id="WP_006873584.1">
    <property type="nucleotide sequence ID" value="NZ_CABIWA010000020.1"/>
</dbReference>
<evidence type="ECO:0000313" key="4">
    <source>
        <dbReference type="Proteomes" id="UP000260828"/>
    </source>
</evidence>
<evidence type="ECO:0000313" key="2">
    <source>
        <dbReference type="EMBL" id="RGE66667.1"/>
    </source>
</evidence>
<name>A0A174TVT3_9FIRM</name>
<dbReference type="Proteomes" id="UP000095765">
    <property type="component" value="Unassembled WGS sequence"/>
</dbReference>
<reference evidence="1 3" key="1">
    <citation type="submission" date="2015-09" db="EMBL/GenBank/DDBJ databases">
        <authorList>
            <consortium name="Pathogen Informatics"/>
        </authorList>
    </citation>
    <scope>NUCLEOTIDE SEQUENCE [LARGE SCALE GENOMIC DNA]</scope>
    <source>
        <strain evidence="1 3">2789STDY5834939</strain>
    </source>
</reference>
<organism evidence="1 3">
    <name type="scientific">Anaerotruncus colihominis</name>
    <dbReference type="NCBI Taxonomy" id="169435"/>
    <lineage>
        <taxon>Bacteria</taxon>
        <taxon>Bacillati</taxon>
        <taxon>Bacillota</taxon>
        <taxon>Clostridia</taxon>
        <taxon>Eubacteriales</taxon>
        <taxon>Oscillospiraceae</taxon>
        <taxon>Anaerotruncus</taxon>
    </lineage>
</organism>